<proteinExistence type="predicted"/>
<evidence type="ECO:0000256" key="5">
    <source>
        <dbReference type="ARBA" id="ARBA00022842"/>
    </source>
</evidence>
<evidence type="ECO:0000256" key="2">
    <source>
        <dbReference type="ARBA" id="ARBA00022695"/>
    </source>
</evidence>
<evidence type="ECO:0000256" key="4">
    <source>
        <dbReference type="ARBA" id="ARBA00022840"/>
    </source>
</evidence>
<dbReference type="InterPro" id="IPR023057">
    <property type="entry name" value="GlnE"/>
</dbReference>
<dbReference type="GO" id="GO:0047388">
    <property type="term" value="F:[glutamine synthetase]-adenylyl-L-tyrosine phosphorylase activity"/>
    <property type="evidence" value="ECO:0007669"/>
    <property type="project" value="UniProtKB-EC"/>
</dbReference>
<feature type="domain" description="PII-uridylyltransferase/Glutamine-synthetase adenylyltransferase" evidence="8">
    <location>
        <begin position="782"/>
        <end position="885"/>
    </location>
</feature>
<dbReference type="EMBL" id="CP115174">
    <property type="protein sequence ID" value="WBO22023.1"/>
    <property type="molecule type" value="Genomic_DNA"/>
</dbReference>
<dbReference type="Gene3D" id="3.30.460.10">
    <property type="entry name" value="Beta Polymerase, domain 2"/>
    <property type="match status" value="2"/>
</dbReference>
<dbReference type="SUPFAM" id="SSF81301">
    <property type="entry name" value="Nucleotidyltransferase"/>
    <property type="match status" value="2"/>
</dbReference>
<dbReference type="Gene3D" id="1.20.120.330">
    <property type="entry name" value="Nucleotidyltransferases domain 2"/>
    <property type="match status" value="2"/>
</dbReference>
<dbReference type="EC" id="2.7.7.89" evidence="9"/>
<keyword evidence="1 9" id="KW-0808">Transferase</keyword>
<gene>
    <name evidence="9" type="ORF">PBT88_17965</name>
</gene>
<dbReference type="PANTHER" id="PTHR30621">
    <property type="entry name" value="GLUTAMINE SYNTHETASE ADENYLYLTRANSFERASE"/>
    <property type="match status" value="1"/>
</dbReference>
<accession>A0ABY7NKZ4</accession>
<dbReference type="RefSeq" id="WP_270076671.1">
    <property type="nucleotide sequence ID" value="NZ_CP115174.1"/>
</dbReference>
<evidence type="ECO:0000259" key="7">
    <source>
        <dbReference type="Pfam" id="PF03710"/>
    </source>
</evidence>
<dbReference type="InterPro" id="IPR013546">
    <property type="entry name" value="PII_UdlTrfase/GS_AdlTrfase"/>
</dbReference>
<evidence type="ECO:0000256" key="3">
    <source>
        <dbReference type="ARBA" id="ARBA00022741"/>
    </source>
</evidence>
<evidence type="ECO:0000259" key="8">
    <source>
        <dbReference type="Pfam" id="PF08335"/>
    </source>
</evidence>
<dbReference type="Pfam" id="PF03710">
    <property type="entry name" value="GlnE"/>
    <property type="match status" value="2"/>
</dbReference>
<keyword evidence="5" id="KW-0460">Magnesium</keyword>
<keyword evidence="10" id="KW-1185">Reference proteome</keyword>
<dbReference type="PANTHER" id="PTHR30621:SF0">
    <property type="entry name" value="BIFUNCTIONAL GLUTAMINE SYNTHETASE ADENYLYLTRANSFERASE_ADENYLYL-REMOVING ENZYME"/>
    <property type="match status" value="1"/>
</dbReference>
<keyword evidence="3" id="KW-0547">Nucleotide-binding</keyword>
<keyword evidence="4" id="KW-0067">ATP-binding</keyword>
<feature type="domain" description="Glutamate-ammonia ligase adenylyltransferase repeated" evidence="7">
    <location>
        <begin position="40"/>
        <end position="239"/>
    </location>
</feature>
<name>A0ABY7NKZ4_9SPHN</name>
<dbReference type="NCBIfam" id="NF010706">
    <property type="entry name" value="PRK14108.1"/>
    <property type="match status" value="1"/>
</dbReference>
<dbReference type="InterPro" id="IPR005190">
    <property type="entry name" value="GlnE_rpt_dom"/>
</dbReference>
<feature type="domain" description="PII-uridylyltransferase/Glutamine-synthetase adenylyltransferase" evidence="8">
    <location>
        <begin position="262"/>
        <end position="399"/>
    </location>
</feature>
<keyword evidence="6" id="KW-0511">Multifunctional enzyme</keyword>
<evidence type="ECO:0000313" key="10">
    <source>
        <dbReference type="Proteomes" id="UP001210865"/>
    </source>
</evidence>
<dbReference type="Pfam" id="PF08335">
    <property type="entry name" value="GlnD_UR_UTase"/>
    <property type="match status" value="2"/>
</dbReference>
<reference evidence="9 10" key="1">
    <citation type="submission" date="2022-12" db="EMBL/GenBank/DDBJ databases">
        <title>Sphingomonas abieness sp. nov., an endophytic bacterium isolated from Abies koreana.</title>
        <authorList>
            <person name="Jiang L."/>
            <person name="Lee J."/>
        </authorList>
    </citation>
    <scope>NUCLEOTIDE SEQUENCE [LARGE SCALE GENOMIC DNA]</scope>
    <source>
        <strain evidence="10">PAMB 00755</strain>
    </source>
</reference>
<keyword evidence="2 9" id="KW-0548">Nucleotidyltransferase</keyword>
<feature type="domain" description="Glutamate-ammonia ligase adenylyltransferase repeated" evidence="7">
    <location>
        <begin position="506"/>
        <end position="742"/>
    </location>
</feature>
<sequence>MSGLEATAVAAALGRARAYAPYLRRLAARETAVAAALDAGDIAAALASCDEPLPEGATVAAQLRAEKRRLALAVAVGDLSGAMGLEEVTRRLSRFADDALGRAIEAAIRERTPEAVPAGFVALALGKQGSRELNYSSDIDPILLFDPETLPRRPREEPVEAAVRIARRVVEIMQAIDGDGYVFRIDLRLRPSPEATPLALPVSAAISYYESSALPWERAAFIRARAASGDIALGERFLAEIRPFVWRRALDFGALREIRALSRRIRGHYEAGQRFGLGYDLKRGRGGIREIEFFAQIHQLIHGGRDPALRVPATLDALAALQAAGLIAPGEAAALSEAYRLYRTIEHRLQMVEDQQTHSLPRDPAALDNVARLDDRADGAALLDALRPHVEMVGALYDALDPPEDGRLPQDRDALVAVLGEAGFADAGAIAQRIIGWRGGGARALRSPAAQDALEAVLPHLVAALGRAPDPAVAFNRFDDVVARLPSAINLFRLLEARPSLAALVGDVLSLAPTLADMLGRRPELIDGLIDASALDAPPDVAALARRFGGTGDEDYQSLLDRVRREVGELRFAEGVQIVSGARDPLAVAGGYARIAEGALEALAAATVQAFEQAHGRIPEGELLILALGRFGGAALTHASDLDLVYLFTGDHLAESDGPKPLGATHYFNRLAQRITAALSVPTAAGPLYDIDTRLRPSGHQGLLAVSLDSFARYQREGAWTWEHMALARARVVFGSAAGRAALETIIGDTLAAPRDIPALLADAVKMRGDIARHKPPIGPLDVKLMDGGLIDLEFVVHVTQLRYRAGFDPRLPEAIGALVSAGLLPHRSMAAHDLLTRLLVALRLISPRAEQPSPAARDALVRACGMADWPALLAALEEARQSVRLAWAGIVAQAGER</sequence>
<dbReference type="Gene3D" id="1.20.120.1510">
    <property type="match status" value="1"/>
</dbReference>
<evidence type="ECO:0000256" key="6">
    <source>
        <dbReference type="ARBA" id="ARBA00023268"/>
    </source>
</evidence>
<dbReference type="Proteomes" id="UP001210865">
    <property type="component" value="Chromosome"/>
</dbReference>
<organism evidence="9 10">
    <name type="scientific">Sphingomonas abietis</name>
    <dbReference type="NCBI Taxonomy" id="3012344"/>
    <lineage>
        <taxon>Bacteria</taxon>
        <taxon>Pseudomonadati</taxon>
        <taxon>Pseudomonadota</taxon>
        <taxon>Alphaproteobacteria</taxon>
        <taxon>Sphingomonadales</taxon>
        <taxon>Sphingomonadaceae</taxon>
        <taxon>Sphingomonas</taxon>
    </lineage>
</organism>
<dbReference type="CDD" id="cd05401">
    <property type="entry name" value="NT_GlnE_GlnD_like"/>
    <property type="match status" value="2"/>
</dbReference>
<dbReference type="InterPro" id="IPR043519">
    <property type="entry name" value="NT_sf"/>
</dbReference>
<evidence type="ECO:0000313" key="9">
    <source>
        <dbReference type="EMBL" id="WBO22023.1"/>
    </source>
</evidence>
<dbReference type="NCBIfam" id="NF008292">
    <property type="entry name" value="PRK11072.1"/>
    <property type="match status" value="1"/>
</dbReference>
<protein>
    <submittedName>
        <fullName evidence="9">Bifunctional [glutamine synthetase] adenylyltransferase/[glutamine synthetase]-adenylyl-L-tyrosine phosphorylase</fullName>
        <ecNumber evidence="9">2.7.7.89</ecNumber>
    </submittedName>
</protein>
<dbReference type="SUPFAM" id="SSF81593">
    <property type="entry name" value="Nucleotidyltransferase substrate binding subunit/domain"/>
    <property type="match status" value="2"/>
</dbReference>
<evidence type="ECO:0000256" key="1">
    <source>
        <dbReference type="ARBA" id="ARBA00022679"/>
    </source>
</evidence>